<feature type="transmembrane region" description="Helical" evidence="13">
    <location>
        <begin position="198"/>
        <end position="218"/>
    </location>
</feature>
<evidence type="ECO:0000256" key="2">
    <source>
        <dbReference type="ARBA" id="ARBA00004651"/>
    </source>
</evidence>
<feature type="transmembrane region" description="Helical" evidence="13">
    <location>
        <begin position="423"/>
        <end position="443"/>
    </location>
</feature>
<evidence type="ECO:0000256" key="4">
    <source>
        <dbReference type="ARBA" id="ARBA00020268"/>
    </source>
</evidence>
<evidence type="ECO:0000313" key="15">
    <source>
        <dbReference type="Proteomes" id="UP000297454"/>
    </source>
</evidence>
<dbReference type="PANTHER" id="PTHR43298:SF2">
    <property type="entry name" value="FMN_FAD EXPORTER YEEO-RELATED"/>
    <property type="match status" value="1"/>
</dbReference>
<dbReference type="PANTHER" id="PTHR43298">
    <property type="entry name" value="MULTIDRUG RESISTANCE PROTEIN NORM-RELATED"/>
    <property type="match status" value="1"/>
</dbReference>
<keyword evidence="15" id="KW-1185">Reference proteome</keyword>
<evidence type="ECO:0000256" key="3">
    <source>
        <dbReference type="ARBA" id="ARBA00010199"/>
    </source>
</evidence>
<feature type="transmembrane region" description="Helical" evidence="13">
    <location>
        <begin position="92"/>
        <end position="114"/>
    </location>
</feature>
<dbReference type="GO" id="GO:0042910">
    <property type="term" value="F:xenobiotic transmembrane transporter activity"/>
    <property type="evidence" value="ECO:0007669"/>
    <property type="project" value="InterPro"/>
</dbReference>
<sequence length="454" mass="51091">MSKKIFLSDKTFLKMMLSVALPVSIQFLISTSINMADTVMISSLGGVEIAAVGLVNQFVFFFFVACFGVCSTGSVFFAQYFGDKDLNSVRKYLTIIMQFSLIIGILFTVFSLIFPYQIMRILIPDEEVINVGISYLRLISFTFVITAISQCYNTVLRSCNRAKEPLLVSIISFFVNVFFNYVFIFGKFGAPAMGVSGAALGTIMARFVEILILSFMIFRNSSRINSLKPFNLFKFEFVKIKRYFEIGVTIILAEILWALGQLLFAIAYARIGKDATASIQLSNTIQNIFFIIVNAVNTSASVLIGQTLGAGKIDKADRYAKYFLQITSIMGIISLTILAGLPNVLMKIYTNIESGIYATAITLLIIRGIFIPFRFLNGMLYTGIFRSGGETKIPFLIELSTMWGFAIPMSFIGVLLLKWKIEWIFTIVSLEEFIKFFLILPLYKKKRWLNNLTN</sequence>
<dbReference type="NCBIfam" id="TIGR00797">
    <property type="entry name" value="matE"/>
    <property type="match status" value="1"/>
</dbReference>
<feature type="transmembrane region" description="Helical" evidence="13">
    <location>
        <begin position="288"/>
        <end position="310"/>
    </location>
</feature>
<dbReference type="InterPro" id="IPR050222">
    <property type="entry name" value="MATE_MdtK"/>
</dbReference>
<dbReference type="EMBL" id="SCFR01000020">
    <property type="protein sequence ID" value="TFF65400.1"/>
    <property type="molecule type" value="Genomic_DNA"/>
</dbReference>
<dbReference type="OrthoDB" id="9780160at2"/>
<evidence type="ECO:0000313" key="14">
    <source>
        <dbReference type="EMBL" id="TFF65400.1"/>
    </source>
</evidence>
<evidence type="ECO:0000256" key="12">
    <source>
        <dbReference type="ARBA" id="ARBA00031636"/>
    </source>
</evidence>
<evidence type="ECO:0000256" key="9">
    <source>
        <dbReference type="ARBA" id="ARBA00022989"/>
    </source>
</evidence>
<dbReference type="RefSeq" id="WP_134710755.1">
    <property type="nucleotide sequence ID" value="NZ_CP119081.1"/>
</dbReference>
<dbReference type="Proteomes" id="UP000297454">
    <property type="component" value="Unassembled WGS sequence"/>
</dbReference>
<dbReference type="Pfam" id="PF01554">
    <property type="entry name" value="MatE"/>
    <property type="match status" value="2"/>
</dbReference>
<evidence type="ECO:0000256" key="11">
    <source>
        <dbReference type="ARBA" id="ARBA00023136"/>
    </source>
</evidence>
<comment type="similarity">
    <text evidence="3">Belongs to the multi antimicrobial extrusion (MATE) (TC 2.A.66.1) family.</text>
</comment>
<dbReference type="GO" id="GO:0005886">
    <property type="term" value="C:plasma membrane"/>
    <property type="evidence" value="ECO:0007669"/>
    <property type="project" value="UniProtKB-SubCell"/>
</dbReference>
<feature type="transmembrane region" description="Helical" evidence="13">
    <location>
        <begin position="395"/>
        <end position="417"/>
    </location>
</feature>
<comment type="function">
    <text evidence="1">Multidrug efflux pump.</text>
</comment>
<evidence type="ECO:0000256" key="1">
    <source>
        <dbReference type="ARBA" id="ARBA00003408"/>
    </source>
</evidence>
<keyword evidence="9 13" id="KW-1133">Transmembrane helix</keyword>
<keyword evidence="11 13" id="KW-0472">Membrane</keyword>
<keyword evidence="8 13" id="KW-0812">Transmembrane</keyword>
<feature type="transmembrane region" description="Helical" evidence="13">
    <location>
        <begin position="134"/>
        <end position="155"/>
    </location>
</feature>
<feature type="transmembrane region" description="Helical" evidence="13">
    <location>
        <begin position="243"/>
        <end position="268"/>
    </location>
</feature>
<gene>
    <name evidence="14" type="ORF">EQF91_05990</name>
</gene>
<evidence type="ECO:0000256" key="8">
    <source>
        <dbReference type="ARBA" id="ARBA00022692"/>
    </source>
</evidence>
<dbReference type="AlphaFoldDB" id="A0A4R9C1Y5"/>
<evidence type="ECO:0000256" key="5">
    <source>
        <dbReference type="ARBA" id="ARBA00022448"/>
    </source>
</evidence>
<feature type="transmembrane region" description="Helical" evidence="13">
    <location>
        <begin position="167"/>
        <end position="186"/>
    </location>
</feature>
<evidence type="ECO:0000256" key="7">
    <source>
        <dbReference type="ARBA" id="ARBA00022475"/>
    </source>
</evidence>
<dbReference type="CDD" id="cd13134">
    <property type="entry name" value="MATE_like_8"/>
    <property type="match status" value="1"/>
</dbReference>
<organism evidence="14 15">
    <name type="scientific">Helcococcus ovis</name>
    <dbReference type="NCBI Taxonomy" id="72026"/>
    <lineage>
        <taxon>Bacteria</taxon>
        <taxon>Bacillati</taxon>
        <taxon>Bacillota</taxon>
        <taxon>Tissierellia</taxon>
        <taxon>Tissierellales</taxon>
        <taxon>Peptoniphilaceae</taxon>
        <taxon>Helcococcus</taxon>
    </lineage>
</organism>
<accession>A0A4R9C1Y5</accession>
<feature type="transmembrane region" description="Helical" evidence="13">
    <location>
        <begin position="354"/>
        <end position="375"/>
    </location>
</feature>
<keyword evidence="5" id="KW-0813">Transport</keyword>
<dbReference type="GO" id="GO:0015297">
    <property type="term" value="F:antiporter activity"/>
    <property type="evidence" value="ECO:0007669"/>
    <property type="project" value="UniProtKB-KW"/>
</dbReference>
<dbReference type="InterPro" id="IPR002528">
    <property type="entry name" value="MATE_fam"/>
</dbReference>
<evidence type="ECO:0000256" key="10">
    <source>
        <dbReference type="ARBA" id="ARBA00023065"/>
    </source>
</evidence>
<dbReference type="GO" id="GO:0006811">
    <property type="term" value="P:monoatomic ion transport"/>
    <property type="evidence" value="ECO:0007669"/>
    <property type="project" value="UniProtKB-KW"/>
</dbReference>
<dbReference type="PIRSF" id="PIRSF006603">
    <property type="entry name" value="DinF"/>
    <property type="match status" value="1"/>
</dbReference>
<evidence type="ECO:0000256" key="13">
    <source>
        <dbReference type="SAM" id="Phobius"/>
    </source>
</evidence>
<evidence type="ECO:0000256" key="6">
    <source>
        <dbReference type="ARBA" id="ARBA00022449"/>
    </source>
</evidence>
<protein>
    <recommendedName>
        <fullName evidence="4">Probable multidrug resistance protein NorM</fullName>
    </recommendedName>
    <alternativeName>
        <fullName evidence="12">Multidrug-efflux transporter</fullName>
    </alternativeName>
</protein>
<dbReference type="GeneID" id="97030993"/>
<keyword evidence="6" id="KW-0050">Antiport</keyword>
<keyword evidence="10" id="KW-0406">Ion transport</keyword>
<proteinExistence type="inferred from homology"/>
<dbReference type="InterPro" id="IPR048279">
    <property type="entry name" value="MdtK-like"/>
</dbReference>
<name>A0A4R9C1Y5_9FIRM</name>
<comment type="subcellular location">
    <subcellularLocation>
        <location evidence="2">Cell membrane</location>
        <topology evidence="2">Multi-pass membrane protein</topology>
    </subcellularLocation>
</comment>
<keyword evidence="7" id="KW-1003">Cell membrane</keyword>
<feature type="transmembrane region" description="Helical" evidence="13">
    <location>
        <begin position="59"/>
        <end position="80"/>
    </location>
</feature>
<reference evidence="14 15" key="1">
    <citation type="submission" date="2019-01" db="EMBL/GenBank/DDBJ databases">
        <title>Draft Genome Sequences of Helcococcus ovis Strains Isolated from the Uterus and Vagina of Dairy Cows with Metritis.</title>
        <authorList>
            <person name="Cunha F."/>
            <person name="Jeon S.J."/>
            <person name="Kutzer P."/>
            <person name="Galvao K.N."/>
        </authorList>
    </citation>
    <scope>NUCLEOTIDE SEQUENCE [LARGE SCALE GENOMIC DNA]</scope>
    <source>
        <strain evidence="14 15">KG-37</strain>
    </source>
</reference>
<feature type="transmembrane region" description="Helical" evidence="13">
    <location>
        <begin position="322"/>
        <end position="342"/>
    </location>
</feature>
<comment type="caution">
    <text evidence="14">The sequence shown here is derived from an EMBL/GenBank/DDBJ whole genome shotgun (WGS) entry which is preliminary data.</text>
</comment>